<keyword evidence="3" id="KW-1185">Reference proteome</keyword>
<sequence length="108" mass="12505">MEPEQGNVMVNQKPTVQNKPPKVNDDKESDLEPGYKDDNEEYEYLNYFFSLYNLLPRFRKMRSVLTIPPGKRSNSSITLLSGLEGPHMTVYYESPENWSTLSLISENI</sequence>
<dbReference type="Proteomes" id="UP000291343">
    <property type="component" value="Unassembled WGS sequence"/>
</dbReference>
<gene>
    <name evidence="2" type="ORF">LSTR_LSTR013050</name>
</gene>
<evidence type="ECO:0000313" key="2">
    <source>
        <dbReference type="EMBL" id="RZF43526.1"/>
    </source>
</evidence>
<name>A0A482XCN9_LAOST</name>
<feature type="compositionally biased region" description="Polar residues" evidence="1">
    <location>
        <begin position="8"/>
        <end position="18"/>
    </location>
</feature>
<dbReference type="AlphaFoldDB" id="A0A482XCN9"/>
<accession>A0A482XCN9</accession>
<protein>
    <submittedName>
        <fullName evidence="2">Uncharacterized protein</fullName>
    </submittedName>
</protein>
<dbReference type="EMBL" id="QKKF02012654">
    <property type="protein sequence ID" value="RZF43526.1"/>
    <property type="molecule type" value="Genomic_DNA"/>
</dbReference>
<reference evidence="2 3" key="1">
    <citation type="journal article" date="2017" name="Gigascience">
        <title>Genome sequence of the small brown planthopper, Laodelphax striatellus.</title>
        <authorList>
            <person name="Zhu J."/>
            <person name="Jiang F."/>
            <person name="Wang X."/>
            <person name="Yang P."/>
            <person name="Bao Y."/>
            <person name="Zhao W."/>
            <person name="Wang W."/>
            <person name="Lu H."/>
            <person name="Wang Q."/>
            <person name="Cui N."/>
            <person name="Li J."/>
            <person name="Chen X."/>
            <person name="Luo L."/>
            <person name="Yu J."/>
            <person name="Kang L."/>
            <person name="Cui F."/>
        </authorList>
    </citation>
    <scope>NUCLEOTIDE SEQUENCE [LARGE SCALE GENOMIC DNA]</scope>
    <source>
        <strain evidence="2">Lst14</strain>
    </source>
</reference>
<dbReference type="InParanoid" id="A0A482XCN9"/>
<evidence type="ECO:0000256" key="1">
    <source>
        <dbReference type="SAM" id="MobiDB-lite"/>
    </source>
</evidence>
<evidence type="ECO:0000313" key="3">
    <source>
        <dbReference type="Proteomes" id="UP000291343"/>
    </source>
</evidence>
<organism evidence="2 3">
    <name type="scientific">Laodelphax striatellus</name>
    <name type="common">Small brown planthopper</name>
    <name type="synonym">Delphax striatella</name>
    <dbReference type="NCBI Taxonomy" id="195883"/>
    <lineage>
        <taxon>Eukaryota</taxon>
        <taxon>Metazoa</taxon>
        <taxon>Ecdysozoa</taxon>
        <taxon>Arthropoda</taxon>
        <taxon>Hexapoda</taxon>
        <taxon>Insecta</taxon>
        <taxon>Pterygota</taxon>
        <taxon>Neoptera</taxon>
        <taxon>Paraneoptera</taxon>
        <taxon>Hemiptera</taxon>
        <taxon>Auchenorrhyncha</taxon>
        <taxon>Fulgoroidea</taxon>
        <taxon>Delphacidae</taxon>
        <taxon>Criomorphinae</taxon>
        <taxon>Laodelphax</taxon>
    </lineage>
</organism>
<comment type="caution">
    <text evidence="2">The sequence shown here is derived from an EMBL/GenBank/DDBJ whole genome shotgun (WGS) entry which is preliminary data.</text>
</comment>
<feature type="region of interest" description="Disordered" evidence="1">
    <location>
        <begin position="1"/>
        <end position="37"/>
    </location>
</feature>
<proteinExistence type="predicted"/>